<dbReference type="Proteomes" id="UP000176914">
    <property type="component" value="Unassembled WGS sequence"/>
</dbReference>
<feature type="domain" description="Large ribosomal subunit protein uL6 alpha-beta" evidence="7">
    <location>
        <begin position="11"/>
        <end position="80"/>
    </location>
</feature>
<evidence type="ECO:0000256" key="1">
    <source>
        <dbReference type="ARBA" id="ARBA00009356"/>
    </source>
</evidence>
<dbReference type="HAMAP" id="MF_01365_B">
    <property type="entry name" value="Ribosomal_uL6_B"/>
    <property type="match status" value="1"/>
</dbReference>
<evidence type="ECO:0000256" key="2">
    <source>
        <dbReference type="ARBA" id="ARBA00022980"/>
    </source>
</evidence>
<dbReference type="NCBIfam" id="TIGR03654">
    <property type="entry name" value="L6_bact"/>
    <property type="match status" value="1"/>
</dbReference>
<dbReference type="AlphaFoldDB" id="A0A1F6EAB2"/>
<dbReference type="GO" id="GO:0022625">
    <property type="term" value="C:cytosolic large ribosomal subunit"/>
    <property type="evidence" value="ECO:0007669"/>
    <property type="project" value="UniProtKB-UniRule"/>
</dbReference>
<comment type="caution">
    <text evidence="8">The sequence shown here is derived from an EMBL/GenBank/DDBJ whole genome shotgun (WGS) entry which is preliminary data.</text>
</comment>
<dbReference type="PIRSF" id="PIRSF002162">
    <property type="entry name" value="Ribosomal_L6"/>
    <property type="match status" value="1"/>
</dbReference>
<dbReference type="PANTHER" id="PTHR11655:SF14">
    <property type="entry name" value="LARGE RIBOSOMAL SUBUNIT PROTEIN UL6M"/>
    <property type="match status" value="1"/>
</dbReference>
<evidence type="ECO:0000259" key="7">
    <source>
        <dbReference type="Pfam" id="PF00347"/>
    </source>
</evidence>
<keyword evidence="2 4" id="KW-0689">Ribosomal protein</keyword>
<accession>A0A1F6EAB2</accession>
<evidence type="ECO:0000256" key="6">
    <source>
        <dbReference type="RuleBase" id="RU003870"/>
    </source>
</evidence>
<dbReference type="EMBL" id="MFLL01000002">
    <property type="protein sequence ID" value="OGG70615.1"/>
    <property type="molecule type" value="Genomic_DNA"/>
</dbReference>
<dbReference type="GO" id="GO:0019843">
    <property type="term" value="F:rRNA binding"/>
    <property type="evidence" value="ECO:0007669"/>
    <property type="project" value="UniProtKB-UniRule"/>
</dbReference>
<reference evidence="8 9" key="1">
    <citation type="journal article" date="2016" name="Nat. Commun.">
        <title>Thousands of microbial genomes shed light on interconnected biogeochemical processes in an aquifer system.</title>
        <authorList>
            <person name="Anantharaman K."/>
            <person name="Brown C.T."/>
            <person name="Hug L.A."/>
            <person name="Sharon I."/>
            <person name="Castelle C.J."/>
            <person name="Probst A.J."/>
            <person name="Thomas B.C."/>
            <person name="Singh A."/>
            <person name="Wilkins M.J."/>
            <person name="Karaoz U."/>
            <person name="Brodie E.L."/>
            <person name="Williams K.H."/>
            <person name="Hubbard S.S."/>
            <person name="Banfield J.F."/>
        </authorList>
    </citation>
    <scope>NUCLEOTIDE SEQUENCE [LARGE SCALE GENOMIC DNA]</scope>
</reference>
<evidence type="ECO:0000256" key="5">
    <source>
        <dbReference type="RuleBase" id="RU003869"/>
    </source>
</evidence>
<dbReference type="Gene3D" id="3.90.930.12">
    <property type="entry name" value="Ribosomal protein L6, alpha-beta domain"/>
    <property type="match status" value="2"/>
</dbReference>
<dbReference type="GO" id="GO:0003735">
    <property type="term" value="F:structural constituent of ribosome"/>
    <property type="evidence" value="ECO:0007669"/>
    <property type="project" value="UniProtKB-UniRule"/>
</dbReference>
<comment type="subunit">
    <text evidence="4">Part of the 50S ribosomal subunit.</text>
</comment>
<gene>
    <name evidence="4" type="primary">rplF</name>
    <name evidence="8" type="ORF">A3C20_01205</name>
</gene>
<dbReference type="InterPro" id="IPR002358">
    <property type="entry name" value="Ribosomal_uL6_CS"/>
</dbReference>
<keyword evidence="3 4" id="KW-0687">Ribonucleoprotein</keyword>
<dbReference type="Pfam" id="PF00347">
    <property type="entry name" value="Ribosomal_L6"/>
    <property type="match status" value="2"/>
</dbReference>
<evidence type="ECO:0000256" key="4">
    <source>
        <dbReference type="HAMAP-Rule" id="MF_01365"/>
    </source>
</evidence>
<dbReference type="GO" id="GO:0002181">
    <property type="term" value="P:cytoplasmic translation"/>
    <property type="evidence" value="ECO:0007669"/>
    <property type="project" value="TreeGrafter"/>
</dbReference>
<feature type="domain" description="Large ribosomal subunit protein uL6 alpha-beta" evidence="7">
    <location>
        <begin position="91"/>
        <end position="163"/>
    </location>
</feature>
<dbReference type="PROSITE" id="PS00525">
    <property type="entry name" value="RIBOSOMAL_L6_1"/>
    <property type="match status" value="1"/>
</dbReference>
<evidence type="ECO:0000313" key="9">
    <source>
        <dbReference type="Proteomes" id="UP000176914"/>
    </source>
</evidence>
<dbReference type="PRINTS" id="PR00059">
    <property type="entry name" value="RIBOSOMALL6"/>
</dbReference>
<keyword evidence="4 6" id="KW-0699">rRNA-binding</keyword>
<dbReference type="PANTHER" id="PTHR11655">
    <property type="entry name" value="60S/50S RIBOSOMAL PROTEIN L6/L9"/>
    <property type="match status" value="1"/>
</dbReference>
<keyword evidence="4 6" id="KW-0694">RNA-binding</keyword>
<dbReference type="FunFam" id="3.90.930.12:FF:000001">
    <property type="entry name" value="50S ribosomal protein L6"/>
    <property type="match status" value="1"/>
</dbReference>
<proteinExistence type="inferred from homology"/>
<dbReference type="SUPFAM" id="SSF56053">
    <property type="entry name" value="Ribosomal protein L6"/>
    <property type="match status" value="2"/>
</dbReference>
<organism evidence="8 9">
    <name type="scientific">Candidatus Kaiserbacteria bacterium RIFCSPHIGHO2_02_FULL_55_25</name>
    <dbReference type="NCBI Taxonomy" id="1798498"/>
    <lineage>
        <taxon>Bacteria</taxon>
        <taxon>Candidatus Kaiseribacteriota</taxon>
    </lineage>
</organism>
<evidence type="ECO:0000313" key="8">
    <source>
        <dbReference type="EMBL" id="OGG70615.1"/>
    </source>
</evidence>
<sequence>MSRTGKLPIKIPAGTDVTVAPGEIIVKGKGGTLKRATHPAVTITVKDGEALVTPSNNTRVARALWGTYAAHIRNMVAGVNTPFVKKLQVEGIGYRCELSGKQLKLSVGFSHPVLVQIPEGLTVAVEKNVVTVSGADKEQVGEFAASVRAVKKPEPYKGKGIRYEGEVVRQKAGKKVAGATA</sequence>
<comment type="similarity">
    <text evidence="1 4 5">Belongs to the universal ribosomal protein uL6 family.</text>
</comment>
<dbReference type="InterPro" id="IPR020040">
    <property type="entry name" value="Ribosomal_uL6_a/b-dom"/>
</dbReference>
<evidence type="ECO:0000256" key="3">
    <source>
        <dbReference type="ARBA" id="ARBA00023274"/>
    </source>
</evidence>
<comment type="function">
    <text evidence="4 6">This protein binds to the 23S rRNA, and is important in its secondary structure. It is located near the subunit interface in the base of the L7/L12 stalk, and near the tRNA binding site of the peptidyltransferase center.</text>
</comment>
<dbReference type="InterPro" id="IPR000702">
    <property type="entry name" value="Ribosomal_uL6-like"/>
</dbReference>
<protein>
    <recommendedName>
        <fullName evidence="4">Large ribosomal subunit protein uL6</fullName>
    </recommendedName>
</protein>
<name>A0A1F6EAB2_9BACT</name>
<dbReference type="InterPro" id="IPR019906">
    <property type="entry name" value="Ribosomal_uL6_bac-type"/>
</dbReference>
<dbReference type="InterPro" id="IPR036789">
    <property type="entry name" value="Ribosomal_uL6-like_a/b-dom_sf"/>
</dbReference>